<proteinExistence type="predicted"/>
<dbReference type="Proteomes" id="UP000004994">
    <property type="component" value="Chromosome 8"/>
</dbReference>
<dbReference type="EnsemblPlants" id="Solyc08g082800.3.1">
    <property type="protein sequence ID" value="Solyc08g082800.3.1.1"/>
    <property type="gene ID" value="Solyc08g082800.3"/>
</dbReference>
<dbReference type="Gramene" id="Solyc08g082800.3.1">
    <property type="protein sequence ID" value="Solyc08g082800.3.1.1"/>
    <property type="gene ID" value="Solyc08g082800.3"/>
</dbReference>
<protein>
    <submittedName>
        <fullName evidence="1">Uncharacterized protein</fullName>
    </submittedName>
</protein>
<dbReference type="PaxDb" id="4081-Solyc08g082800.2.1"/>
<organism evidence="1">
    <name type="scientific">Solanum lycopersicum</name>
    <name type="common">Tomato</name>
    <name type="synonym">Lycopersicon esculentum</name>
    <dbReference type="NCBI Taxonomy" id="4081"/>
    <lineage>
        <taxon>Eukaryota</taxon>
        <taxon>Viridiplantae</taxon>
        <taxon>Streptophyta</taxon>
        <taxon>Embryophyta</taxon>
        <taxon>Tracheophyta</taxon>
        <taxon>Spermatophyta</taxon>
        <taxon>Magnoliopsida</taxon>
        <taxon>eudicotyledons</taxon>
        <taxon>Gunneridae</taxon>
        <taxon>Pentapetalae</taxon>
        <taxon>asterids</taxon>
        <taxon>lamiids</taxon>
        <taxon>Solanales</taxon>
        <taxon>Solanaceae</taxon>
        <taxon>Solanoideae</taxon>
        <taxon>Solaneae</taxon>
        <taxon>Solanum</taxon>
        <taxon>Solanum subgen. Lycopersicon</taxon>
    </lineage>
</organism>
<reference evidence="1" key="1">
    <citation type="journal article" date="2012" name="Nature">
        <title>The tomato genome sequence provides insights into fleshy fruit evolution.</title>
        <authorList>
            <consortium name="Tomato Genome Consortium"/>
        </authorList>
    </citation>
    <scope>NUCLEOTIDE SEQUENCE [LARGE SCALE GENOMIC DNA]</scope>
    <source>
        <strain evidence="1">cv. Heinz 1706</strain>
    </source>
</reference>
<dbReference type="InParanoid" id="A0A3Q7HUP8"/>
<accession>A0A3Q7HUP8</accession>
<name>A0A3Q7HUP8_SOLLC</name>
<evidence type="ECO:0000313" key="1">
    <source>
        <dbReference type="EnsemblPlants" id="Solyc08g082800.3.1.1"/>
    </source>
</evidence>
<dbReference type="AlphaFoldDB" id="A0A3Q7HUP8"/>
<evidence type="ECO:0000313" key="2">
    <source>
        <dbReference type="Proteomes" id="UP000004994"/>
    </source>
</evidence>
<sequence>KILIFNHFSTRTKNLREKDKAFCYAIHNNRSEDATDIHTLDLLWVRIRNYH</sequence>
<keyword evidence="2" id="KW-1185">Reference proteome</keyword>
<reference evidence="1" key="2">
    <citation type="submission" date="2019-01" db="UniProtKB">
        <authorList>
            <consortium name="EnsemblPlants"/>
        </authorList>
    </citation>
    <scope>IDENTIFICATION</scope>
    <source>
        <strain evidence="1">cv. Heinz 1706</strain>
    </source>
</reference>